<dbReference type="AlphaFoldDB" id="A0A1Y0Y6N9"/>
<evidence type="ECO:0000313" key="1">
    <source>
        <dbReference type="EMBL" id="ARW48104.1"/>
    </source>
</evidence>
<name>A0A1Y0Y6N9_ACEPA</name>
<gene>
    <name evidence="1" type="ORF">S1001342_01781</name>
</gene>
<evidence type="ECO:0000313" key="2">
    <source>
        <dbReference type="Proteomes" id="UP000196205"/>
    </source>
</evidence>
<accession>A0A1Y0Y6N9</accession>
<protein>
    <submittedName>
        <fullName evidence="1">Uncharacterized protein</fullName>
    </submittedName>
</protein>
<organism evidence="1 2">
    <name type="scientific">Acetobacter pasteurianus subsp. pasteurianus</name>
    <dbReference type="NCBI Taxonomy" id="481145"/>
    <lineage>
        <taxon>Bacteria</taxon>
        <taxon>Pseudomonadati</taxon>
        <taxon>Pseudomonadota</taxon>
        <taxon>Alphaproteobacteria</taxon>
        <taxon>Acetobacterales</taxon>
        <taxon>Acetobacteraceae</taxon>
        <taxon>Acetobacter</taxon>
    </lineage>
</organism>
<proteinExistence type="predicted"/>
<dbReference type="RefSeq" id="WP_087651783.1">
    <property type="nucleotide sequence ID" value="NZ_CP021509.1"/>
</dbReference>
<sequence length="78" mass="8465">MSKYPQALQTKKVSTDRYDVFGKIKKMCEADGYVMARRPSCAPFVMSLGAWELLAKTPEAGAKIKVGGSTVYSVGEGE</sequence>
<dbReference type="EMBL" id="CP021509">
    <property type="protein sequence ID" value="ARW48104.1"/>
    <property type="molecule type" value="Genomic_DNA"/>
</dbReference>
<dbReference type="Proteomes" id="UP000196205">
    <property type="component" value="Chromosome"/>
</dbReference>
<reference evidence="1 2" key="1">
    <citation type="submission" date="2017-05" db="EMBL/GenBank/DDBJ databases">
        <title>Genome sequence of Acetobacter pasteurianus subsp. pasteurianus strain SRCM101342.</title>
        <authorList>
            <person name="Cho S.H."/>
        </authorList>
    </citation>
    <scope>NUCLEOTIDE SEQUENCE [LARGE SCALE GENOMIC DNA]</scope>
    <source>
        <strain evidence="1 2">SRCM101342</strain>
    </source>
</reference>